<comment type="caution">
    <text evidence="2">The sequence shown here is derived from an EMBL/GenBank/DDBJ whole genome shotgun (WGS) entry which is preliminary data.</text>
</comment>
<name>A0A7J6T2Q8_PEROL</name>
<dbReference type="Proteomes" id="UP000553632">
    <property type="component" value="Unassembled WGS sequence"/>
</dbReference>
<dbReference type="AlphaFoldDB" id="A0A7J6T2Q8"/>
<gene>
    <name evidence="2" type="ORF">FOZ62_030132</name>
    <name evidence="1" type="ORF">FOZ63_026786</name>
</gene>
<evidence type="ECO:0000313" key="2">
    <source>
        <dbReference type="EMBL" id="KAF4739564.1"/>
    </source>
</evidence>
<sequence>DLLLERRSRVELHLEQEPLLWTKGSAVDRELHIVTEAIRSLSRQIEKIEEIVFGHDMEGRRIPLPLNTVGRTIAVGSDNELLLAYMDMEGYHLVDSIALADLERRPVFKGSNRWDCWMAKSLCAIGDRICFYREPNPGIHAYVRKSGYMDLINPGSRFPVRHTMLMRAWKDAVYAYESKEHGLWQINPYSHRIQLVCKLSIPPRRKQQQQQQVLDFREMSSVCDGEVIALDLYGVLYHIPSMTQLDVVWLVHGCCYSEGRMRLSDMSWSSTAEALVCVAQPGEVVVVMRLDLALKKGFVVHAASVAHHHSGCHSPIRSESILSNIVCIDNSAYLCSRSGDDIIEIVIESSED</sequence>
<proteinExistence type="predicted"/>
<accession>A0A7J6T2Q8</accession>
<evidence type="ECO:0000313" key="3">
    <source>
        <dbReference type="Proteomes" id="UP000553632"/>
    </source>
</evidence>
<reference evidence="3 4" key="1">
    <citation type="submission" date="2020-04" db="EMBL/GenBank/DDBJ databases">
        <title>Perkinsus olseni comparative genomics.</title>
        <authorList>
            <person name="Bogema D.R."/>
        </authorList>
    </citation>
    <scope>NUCLEOTIDE SEQUENCE [LARGE SCALE GENOMIC DNA]</scope>
    <source>
        <strain evidence="2">ATCC PRA-205</strain>
        <strain evidence="1 3">ATCC PRA-207</strain>
    </source>
</reference>
<evidence type="ECO:0000313" key="1">
    <source>
        <dbReference type="EMBL" id="KAF4732502.1"/>
    </source>
</evidence>
<feature type="non-terminal residue" evidence="2">
    <location>
        <position position="352"/>
    </location>
</feature>
<keyword evidence="3" id="KW-1185">Reference proteome</keyword>
<dbReference type="EMBL" id="JABANM010010311">
    <property type="protein sequence ID" value="KAF4739564.1"/>
    <property type="molecule type" value="Genomic_DNA"/>
</dbReference>
<evidence type="ECO:0000313" key="4">
    <source>
        <dbReference type="Proteomes" id="UP000574390"/>
    </source>
</evidence>
<protein>
    <submittedName>
        <fullName evidence="2">Uncharacterized protein</fullName>
    </submittedName>
</protein>
<dbReference type="Proteomes" id="UP000574390">
    <property type="component" value="Unassembled WGS sequence"/>
</dbReference>
<dbReference type="EMBL" id="JABANO010018011">
    <property type="protein sequence ID" value="KAF4732502.1"/>
    <property type="molecule type" value="Genomic_DNA"/>
</dbReference>
<organism evidence="2 4">
    <name type="scientific">Perkinsus olseni</name>
    <name type="common">Perkinsus atlanticus</name>
    <dbReference type="NCBI Taxonomy" id="32597"/>
    <lineage>
        <taxon>Eukaryota</taxon>
        <taxon>Sar</taxon>
        <taxon>Alveolata</taxon>
        <taxon>Perkinsozoa</taxon>
        <taxon>Perkinsea</taxon>
        <taxon>Perkinsida</taxon>
        <taxon>Perkinsidae</taxon>
        <taxon>Perkinsus</taxon>
    </lineage>
</organism>